<organism evidence="2 3">
    <name type="scientific">Enterococcus ratti</name>
    <dbReference type="NCBI Taxonomy" id="150033"/>
    <lineage>
        <taxon>Bacteria</taxon>
        <taxon>Bacillati</taxon>
        <taxon>Bacillota</taxon>
        <taxon>Bacilli</taxon>
        <taxon>Lactobacillales</taxon>
        <taxon>Enterococcaceae</taxon>
        <taxon>Enterococcus</taxon>
    </lineage>
</organism>
<dbReference type="PANTHER" id="PTHR13696">
    <property type="entry name" value="P-LOOP CONTAINING NUCLEOSIDE TRIPHOSPHATE HYDROLASE"/>
    <property type="match status" value="1"/>
</dbReference>
<reference evidence="2 3" key="1">
    <citation type="submission" date="2014-12" db="EMBL/GenBank/DDBJ databases">
        <title>Draft genome sequences of 29 type strains of Enterococci.</title>
        <authorList>
            <person name="Zhong Z."/>
            <person name="Sun Z."/>
            <person name="Liu W."/>
            <person name="Zhang W."/>
            <person name="Zhang H."/>
        </authorList>
    </citation>
    <scope>NUCLEOTIDE SEQUENCE [LARGE SCALE GENOMIC DNA]</scope>
    <source>
        <strain evidence="2 3">DSM 15687</strain>
    </source>
</reference>
<dbReference type="PANTHER" id="PTHR13696:SF99">
    <property type="entry name" value="COBYRINIC ACID AC-DIAMIDE SYNTHASE"/>
    <property type="match status" value="1"/>
</dbReference>
<dbReference type="STRING" id="150033.RV14_GL001596"/>
<name>A0A1L8W8A6_9ENTE</name>
<evidence type="ECO:0000259" key="1">
    <source>
        <dbReference type="Pfam" id="PF13614"/>
    </source>
</evidence>
<feature type="domain" description="AAA" evidence="1">
    <location>
        <begin position="10"/>
        <end position="179"/>
    </location>
</feature>
<dbReference type="Proteomes" id="UP000182152">
    <property type="component" value="Unassembled WGS sequence"/>
</dbReference>
<protein>
    <recommendedName>
        <fullName evidence="1">AAA domain-containing protein</fullName>
    </recommendedName>
</protein>
<dbReference type="InterPro" id="IPR050678">
    <property type="entry name" value="DNA_Partitioning_ATPase"/>
</dbReference>
<dbReference type="AlphaFoldDB" id="A0A1L8W8A6"/>
<dbReference type="Gene3D" id="3.40.50.300">
    <property type="entry name" value="P-loop containing nucleotide triphosphate hydrolases"/>
    <property type="match status" value="1"/>
</dbReference>
<dbReference type="SUPFAM" id="SSF52540">
    <property type="entry name" value="P-loop containing nucleoside triphosphate hydrolases"/>
    <property type="match status" value="1"/>
</dbReference>
<dbReference type="Pfam" id="PF13614">
    <property type="entry name" value="AAA_31"/>
    <property type="match status" value="1"/>
</dbReference>
<evidence type="ECO:0000313" key="2">
    <source>
        <dbReference type="EMBL" id="OJG77270.1"/>
    </source>
</evidence>
<gene>
    <name evidence="2" type="ORF">RV14_GL001596</name>
</gene>
<dbReference type="InterPro" id="IPR025669">
    <property type="entry name" value="AAA_dom"/>
</dbReference>
<dbReference type="EMBL" id="JXLB01000037">
    <property type="protein sequence ID" value="OJG77270.1"/>
    <property type="molecule type" value="Genomic_DNA"/>
</dbReference>
<sequence>MKIKEGNYLKTLTVNIEKGGTGKSSTVYNVAEKVSKIASVLLIDQDKSGNLTDRYSKYDYGLMKDENKISNLYKGKNLEPIHIHKNLDLLAGGHELADMEDFIRDKPNNRLILFSWFVKNIEVLQKKYDYIFIDTHNDTSLITQNAWAVSDIILGVSDPSMDGFKALLKLGRDIDTLRKELVEVRTGESYLIADYYFIGNKVKHNTNSSKEFLEIISKEPNYLGYIPDKELINTANLEMIPLVEYSENKELYNKHKNFFNQTWKVYDTILNKLNGSDQ</sequence>
<evidence type="ECO:0000313" key="3">
    <source>
        <dbReference type="Proteomes" id="UP000182152"/>
    </source>
</evidence>
<keyword evidence="3" id="KW-1185">Reference proteome</keyword>
<dbReference type="CDD" id="cd02042">
    <property type="entry name" value="ParAB_family"/>
    <property type="match status" value="1"/>
</dbReference>
<dbReference type="InterPro" id="IPR027417">
    <property type="entry name" value="P-loop_NTPase"/>
</dbReference>
<accession>A0A1L8W8A6</accession>
<comment type="caution">
    <text evidence="2">The sequence shown here is derived from an EMBL/GenBank/DDBJ whole genome shotgun (WGS) entry which is preliminary data.</text>
</comment>
<proteinExistence type="predicted"/>